<comment type="subcellular location">
    <subcellularLocation>
        <location evidence="1">Membrane</location>
        <topology evidence="1">Multi-pass membrane protein</topology>
    </subcellularLocation>
</comment>
<keyword evidence="2 5" id="KW-0812">Transmembrane</keyword>
<dbReference type="InterPro" id="IPR050927">
    <property type="entry name" value="TRPM"/>
</dbReference>
<dbReference type="Pfam" id="PF25508">
    <property type="entry name" value="TRPM2"/>
    <property type="match status" value="1"/>
</dbReference>
<evidence type="ECO:0000259" key="6">
    <source>
        <dbReference type="Pfam" id="PF25508"/>
    </source>
</evidence>
<keyword evidence="4 5" id="KW-0472">Membrane</keyword>
<feature type="transmembrane region" description="Helical" evidence="5">
    <location>
        <begin position="326"/>
        <end position="343"/>
    </location>
</feature>
<reference evidence="8" key="1">
    <citation type="submission" date="2021-02" db="EMBL/GenBank/DDBJ databases">
        <authorList>
            <person name="Nowell W R."/>
        </authorList>
    </citation>
    <scope>NUCLEOTIDE SEQUENCE</scope>
</reference>
<evidence type="ECO:0000256" key="2">
    <source>
        <dbReference type="ARBA" id="ARBA00022692"/>
    </source>
</evidence>
<dbReference type="GO" id="GO:0005261">
    <property type="term" value="F:monoatomic cation channel activity"/>
    <property type="evidence" value="ECO:0007669"/>
    <property type="project" value="TreeGrafter"/>
</dbReference>
<feature type="transmembrane region" description="Helical" evidence="5">
    <location>
        <begin position="244"/>
        <end position="265"/>
    </location>
</feature>
<evidence type="ECO:0000256" key="4">
    <source>
        <dbReference type="ARBA" id="ARBA00023136"/>
    </source>
</evidence>
<feature type="transmembrane region" description="Helical" evidence="5">
    <location>
        <begin position="394"/>
        <end position="411"/>
    </location>
</feature>
<organism evidence="8 11">
    <name type="scientific">Didymodactylos carnosus</name>
    <dbReference type="NCBI Taxonomy" id="1234261"/>
    <lineage>
        <taxon>Eukaryota</taxon>
        <taxon>Metazoa</taxon>
        <taxon>Spiralia</taxon>
        <taxon>Gnathifera</taxon>
        <taxon>Rotifera</taxon>
        <taxon>Eurotatoria</taxon>
        <taxon>Bdelloidea</taxon>
        <taxon>Philodinida</taxon>
        <taxon>Philodinidae</taxon>
        <taxon>Didymodactylos</taxon>
    </lineage>
</organism>
<dbReference type="EMBL" id="CAJOBC010001817">
    <property type="protein sequence ID" value="CAF3700465.1"/>
    <property type="molecule type" value="Genomic_DNA"/>
</dbReference>
<dbReference type="EMBL" id="CAJNOK010002826">
    <property type="protein sequence ID" value="CAF0876559.1"/>
    <property type="molecule type" value="Genomic_DNA"/>
</dbReference>
<sequence>MEVIFKVKATRRREGSGNTEENINNLLELAIKWNCFEGVKDILEEKQYDYKLTKNRQYLFGESPEYYSQLDDIYSRWIGAYVFPICDKNPSVGERLKLLFVLVLNKLRISVCASCTDTKSSNETSASVSGAINANPTVSLLIYKSVCKYYQQHMLRDLFLWSVLTNRTEMSKVFLLHIESRISAALVATAILKNLSHKTLKVDEKHEYKRQSIDFELYATKCIDECYKHSEEKACELIIREVPLFGDVTCMQFAYVWFLLVFSYMMLYDFDSTYDPNSIPYWQPIYVTLTVSSMLCEELLRIGYYQYTRSVEYRSDNWVSGLLRKCFYALPYVLFYVGIFLKYEYGNRPNCLTAARIILAFDLELWFLLSLRFLSAIKILGPKLFMIQNMLRDLLGFLWVMFVFVAAYGVVSRAMIKYNQVEFNLLSILGEMFYPAYWFLYSIVDDDKNELDNIIGSANSSANAIAEATATHVLLAFHMLIINILVLNLAVFASTINRVQNNIEYFWRYQRYLFIQEYFECAVPYPPLNLILYLYLFCHYLLTTPLCLKNNKVANIKLKKAEKEKKFKLRRIFKISTTPEKEVNWTKFENAATYTYARSVVNKKKNMKRTKI</sequence>
<feature type="domain" description="TRPM-like" evidence="6">
    <location>
        <begin position="103"/>
        <end position="255"/>
    </location>
</feature>
<evidence type="ECO:0000313" key="9">
    <source>
        <dbReference type="EMBL" id="CAF3660927.1"/>
    </source>
</evidence>
<evidence type="ECO:0000256" key="5">
    <source>
        <dbReference type="SAM" id="Phobius"/>
    </source>
</evidence>
<dbReference type="GO" id="GO:0030001">
    <property type="term" value="P:metal ion transport"/>
    <property type="evidence" value="ECO:0007669"/>
    <property type="project" value="TreeGrafter"/>
</dbReference>
<dbReference type="Proteomes" id="UP000677228">
    <property type="component" value="Unassembled WGS sequence"/>
</dbReference>
<evidence type="ECO:0000313" key="7">
    <source>
        <dbReference type="EMBL" id="CAF0876559.1"/>
    </source>
</evidence>
<dbReference type="Proteomes" id="UP000682733">
    <property type="component" value="Unassembled WGS sequence"/>
</dbReference>
<name>A0A814B0R9_9BILA</name>
<dbReference type="Proteomes" id="UP000663829">
    <property type="component" value="Unassembled WGS sequence"/>
</dbReference>
<dbReference type="OrthoDB" id="310870at2759"/>
<evidence type="ECO:0000313" key="10">
    <source>
        <dbReference type="EMBL" id="CAF3700465.1"/>
    </source>
</evidence>
<evidence type="ECO:0000313" key="8">
    <source>
        <dbReference type="EMBL" id="CAF0921169.1"/>
    </source>
</evidence>
<evidence type="ECO:0000256" key="3">
    <source>
        <dbReference type="ARBA" id="ARBA00022989"/>
    </source>
</evidence>
<feature type="transmembrane region" description="Helical" evidence="5">
    <location>
        <begin position="355"/>
        <end position="374"/>
    </location>
</feature>
<feature type="transmembrane region" description="Helical" evidence="5">
    <location>
        <begin position="473"/>
        <end position="496"/>
    </location>
</feature>
<comment type="caution">
    <text evidence="8">The sequence shown here is derived from an EMBL/GenBank/DDBJ whole genome shotgun (WGS) entry which is preliminary data.</text>
</comment>
<accession>A0A814B0R9</accession>
<gene>
    <name evidence="8" type="ORF">GPM918_LOCUS9661</name>
    <name evidence="7" type="ORF">OVA965_LOCUS8403</name>
    <name evidence="10" type="ORF">SRO942_LOCUS9662</name>
    <name evidence="9" type="ORF">TMI583_LOCUS8399</name>
</gene>
<dbReference type="InterPro" id="IPR057366">
    <property type="entry name" value="TRPM-like"/>
</dbReference>
<keyword evidence="3 5" id="KW-1133">Transmembrane helix</keyword>
<protein>
    <recommendedName>
        <fullName evidence="6">TRPM-like domain-containing protein</fullName>
    </recommendedName>
</protein>
<dbReference type="PANTHER" id="PTHR13800">
    <property type="entry name" value="TRANSIENT RECEPTOR POTENTIAL CATION CHANNEL, SUBFAMILY M, MEMBER 6"/>
    <property type="match status" value="1"/>
</dbReference>
<evidence type="ECO:0000313" key="11">
    <source>
        <dbReference type="Proteomes" id="UP000663829"/>
    </source>
</evidence>
<dbReference type="EMBL" id="CAJNOQ010001817">
    <property type="protein sequence ID" value="CAF0921169.1"/>
    <property type="molecule type" value="Genomic_DNA"/>
</dbReference>
<proteinExistence type="predicted"/>
<dbReference type="AlphaFoldDB" id="A0A814B0R9"/>
<dbReference type="GO" id="GO:0005886">
    <property type="term" value="C:plasma membrane"/>
    <property type="evidence" value="ECO:0007669"/>
    <property type="project" value="TreeGrafter"/>
</dbReference>
<feature type="transmembrane region" description="Helical" evidence="5">
    <location>
        <begin position="423"/>
        <end position="444"/>
    </location>
</feature>
<dbReference type="EMBL" id="CAJOBA010002827">
    <property type="protein sequence ID" value="CAF3660927.1"/>
    <property type="molecule type" value="Genomic_DNA"/>
</dbReference>
<keyword evidence="11" id="KW-1185">Reference proteome</keyword>
<dbReference type="Proteomes" id="UP000681722">
    <property type="component" value="Unassembled WGS sequence"/>
</dbReference>
<dbReference type="PANTHER" id="PTHR13800:SF1">
    <property type="entry name" value="TRANSIENT RECEPTOR POTENTIAL CATION CHANNEL TRPM"/>
    <property type="match status" value="1"/>
</dbReference>
<evidence type="ECO:0000256" key="1">
    <source>
        <dbReference type="ARBA" id="ARBA00004141"/>
    </source>
</evidence>